<dbReference type="InterPro" id="IPR005939">
    <property type="entry name" value="BLH_phosphatase-like"/>
</dbReference>
<protein>
    <submittedName>
        <fullName evidence="3">TIGR01244 family phosphatase</fullName>
    </submittedName>
</protein>
<evidence type="ECO:0000259" key="2">
    <source>
        <dbReference type="Pfam" id="PF04273"/>
    </source>
</evidence>
<dbReference type="InterPro" id="IPR029021">
    <property type="entry name" value="Prot-tyrosine_phosphatase-like"/>
</dbReference>
<accession>A0A9X4Y8E5</accession>
<dbReference type="Proteomes" id="UP000460751">
    <property type="component" value="Unassembled WGS sequence"/>
</dbReference>
<dbReference type="EMBL" id="WMEX01000001">
    <property type="protein sequence ID" value="MYL25367.1"/>
    <property type="molecule type" value="Genomic_DNA"/>
</dbReference>
<feature type="region of interest" description="Disordered" evidence="1">
    <location>
        <begin position="126"/>
        <end position="146"/>
    </location>
</feature>
<dbReference type="NCBIfam" id="TIGR01244">
    <property type="entry name" value="TIGR01244 family sulfur transferase"/>
    <property type="match status" value="1"/>
</dbReference>
<feature type="domain" description="Beta-lactamase hydrolase-like protein phosphatase-like" evidence="2">
    <location>
        <begin position="9"/>
        <end position="107"/>
    </location>
</feature>
<dbReference type="Gene3D" id="3.90.190.10">
    <property type="entry name" value="Protein tyrosine phosphatase superfamily"/>
    <property type="match status" value="1"/>
</dbReference>
<dbReference type="GO" id="GO:0016787">
    <property type="term" value="F:hydrolase activity"/>
    <property type="evidence" value="ECO:0007669"/>
    <property type="project" value="InterPro"/>
</dbReference>
<evidence type="ECO:0000313" key="3">
    <source>
        <dbReference type="EMBL" id="MYL25367.1"/>
    </source>
</evidence>
<keyword evidence="4" id="KW-1185">Reference proteome</keyword>
<evidence type="ECO:0000313" key="4">
    <source>
        <dbReference type="Proteomes" id="UP000460751"/>
    </source>
</evidence>
<dbReference type="SUPFAM" id="SSF52799">
    <property type="entry name" value="(Phosphotyrosine protein) phosphatases II"/>
    <property type="match status" value="1"/>
</dbReference>
<dbReference type="RefSeq" id="WP_151440991.1">
    <property type="nucleotide sequence ID" value="NZ_WMEX01000001.1"/>
</dbReference>
<dbReference type="AlphaFoldDB" id="A0A9X4Y8E5"/>
<sequence length="146" mass="15964">MTIQQVEDGVGLSGAMTAEDLENAQQQGFQALICNRRPAESADHDEQALAQKAQSLGLSWTCIPVATGEYSDADVAAFHEALETLPRPLLIFCRSGRRSIHLWALARIRHDGEQPETVLERMRALGHDPETLRPLLEPAGGSPDPE</sequence>
<dbReference type="OrthoDB" id="9802771at2"/>
<comment type="caution">
    <text evidence="3">The sequence shown here is derived from an EMBL/GenBank/DDBJ whole genome shotgun (WGS) entry which is preliminary data.</text>
</comment>
<evidence type="ECO:0000256" key="1">
    <source>
        <dbReference type="SAM" id="MobiDB-lite"/>
    </source>
</evidence>
<name>A0A9X4Y8E5_9GAMM</name>
<proteinExistence type="predicted"/>
<reference evidence="3 4" key="1">
    <citation type="submission" date="2019-11" db="EMBL/GenBank/DDBJ databases">
        <title>Genome sequences of 17 halophilic strains isolated from different environments.</title>
        <authorList>
            <person name="Furrow R.E."/>
        </authorList>
    </citation>
    <scope>NUCLEOTIDE SEQUENCE [LARGE SCALE GENOMIC DNA]</scope>
    <source>
        <strain evidence="3 4">22507_15_FS</strain>
    </source>
</reference>
<gene>
    <name evidence="3" type="ORF">GLW01_01015</name>
</gene>
<dbReference type="Pfam" id="PF04273">
    <property type="entry name" value="BLH_phosphatase"/>
    <property type="match status" value="1"/>
</dbReference>
<organism evidence="3 4">
    <name type="scientific">Vreelandella halophila</name>
    <dbReference type="NCBI Taxonomy" id="86177"/>
    <lineage>
        <taxon>Bacteria</taxon>
        <taxon>Pseudomonadati</taxon>
        <taxon>Pseudomonadota</taxon>
        <taxon>Gammaproteobacteria</taxon>
        <taxon>Oceanospirillales</taxon>
        <taxon>Halomonadaceae</taxon>
        <taxon>Vreelandella</taxon>
    </lineage>
</organism>